<dbReference type="GO" id="GO:0006355">
    <property type="term" value="P:regulation of DNA-templated transcription"/>
    <property type="evidence" value="ECO:0007669"/>
    <property type="project" value="InterPro"/>
</dbReference>
<dbReference type="STRING" id="131310.A0A0N5A3T0"/>
<keyword evidence="8" id="KW-1185">Reference proteome</keyword>
<evidence type="ECO:0000313" key="8">
    <source>
        <dbReference type="Proteomes" id="UP000038045"/>
    </source>
</evidence>
<evidence type="ECO:0000256" key="6">
    <source>
        <dbReference type="SAM" id="MobiDB-lite"/>
    </source>
</evidence>
<dbReference type="Proteomes" id="UP000038045">
    <property type="component" value="Unplaced"/>
</dbReference>
<dbReference type="SUPFAM" id="SSF82927">
    <property type="entry name" value="Cysteine-rich DNA binding domain, (DM domain)"/>
    <property type="match status" value="1"/>
</dbReference>
<feature type="DNA-binding region" description="DM" evidence="5">
    <location>
        <begin position="90"/>
        <end position="133"/>
    </location>
</feature>
<keyword evidence="3 5" id="KW-0238">DNA-binding</keyword>
<feature type="compositionally biased region" description="Polar residues" evidence="6">
    <location>
        <begin position="307"/>
        <end position="318"/>
    </location>
</feature>
<organism evidence="8 9">
    <name type="scientific">Parastrongyloides trichosuri</name>
    <name type="common">Possum-specific nematode worm</name>
    <dbReference type="NCBI Taxonomy" id="131310"/>
    <lineage>
        <taxon>Eukaryota</taxon>
        <taxon>Metazoa</taxon>
        <taxon>Ecdysozoa</taxon>
        <taxon>Nematoda</taxon>
        <taxon>Chromadorea</taxon>
        <taxon>Rhabditida</taxon>
        <taxon>Tylenchina</taxon>
        <taxon>Panagrolaimomorpha</taxon>
        <taxon>Strongyloidoidea</taxon>
        <taxon>Strongyloididae</taxon>
        <taxon>Parastrongyloides</taxon>
    </lineage>
</organism>
<evidence type="ECO:0000256" key="5">
    <source>
        <dbReference type="PROSITE-ProRule" id="PRU00070"/>
    </source>
</evidence>
<dbReference type="GO" id="GO:0043565">
    <property type="term" value="F:sequence-specific DNA binding"/>
    <property type="evidence" value="ECO:0007669"/>
    <property type="project" value="InterPro"/>
</dbReference>
<feature type="region of interest" description="Disordered" evidence="6">
    <location>
        <begin position="57"/>
        <end position="83"/>
    </location>
</feature>
<evidence type="ECO:0000256" key="2">
    <source>
        <dbReference type="ARBA" id="ARBA00022833"/>
    </source>
</evidence>
<feature type="compositionally biased region" description="Low complexity" evidence="6">
    <location>
        <begin position="242"/>
        <end position="263"/>
    </location>
</feature>
<dbReference type="WBParaSite" id="PTRK_0001628400.1">
    <property type="protein sequence ID" value="PTRK_0001628400.1"/>
    <property type="gene ID" value="PTRK_0001628400"/>
</dbReference>
<dbReference type="PROSITE" id="PS40000">
    <property type="entry name" value="DM_1"/>
    <property type="match status" value="1"/>
</dbReference>
<keyword evidence="1 5" id="KW-0479">Metal-binding</keyword>
<protein>
    <submittedName>
        <fullName evidence="9">DM domain-containing protein</fullName>
    </submittedName>
</protein>
<keyword evidence="4 5" id="KW-0539">Nucleus</keyword>
<dbReference type="PROSITE" id="PS50809">
    <property type="entry name" value="DM_2"/>
    <property type="match status" value="1"/>
</dbReference>
<dbReference type="GO" id="GO:0005634">
    <property type="term" value="C:nucleus"/>
    <property type="evidence" value="ECO:0007669"/>
    <property type="project" value="UniProtKB-SubCell"/>
</dbReference>
<dbReference type="Pfam" id="PF00751">
    <property type="entry name" value="DM"/>
    <property type="match status" value="1"/>
</dbReference>
<name>A0A0N5A3T0_PARTI</name>
<evidence type="ECO:0000256" key="3">
    <source>
        <dbReference type="ARBA" id="ARBA00023125"/>
    </source>
</evidence>
<dbReference type="InterPro" id="IPR036407">
    <property type="entry name" value="DM_DNA-bd_sf"/>
</dbReference>
<proteinExistence type="predicted"/>
<feature type="region of interest" description="Disordered" evidence="6">
    <location>
        <begin position="234"/>
        <end position="352"/>
    </location>
</feature>
<evidence type="ECO:0000259" key="7">
    <source>
        <dbReference type="PROSITE" id="PS50809"/>
    </source>
</evidence>
<feature type="compositionally biased region" description="Low complexity" evidence="6">
    <location>
        <begin position="323"/>
        <end position="334"/>
    </location>
</feature>
<reference evidence="9" key="1">
    <citation type="submission" date="2017-02" db="UniProtKB">
        <authorList>
            <consortium name="WormBaseParasite"/>
        </authorList>
    </citation>
    <scope>IDENTIFICATION</scope>
</reference>
<accession>A0A0N5A3T0</accession>
<comment type="subcellular location">
    <subcellularLocation>
        <location evidence="5">Nucleus</location>
    </subcellularLocation>
</comment>
<evidence type="ECO:0000256" key="4">
    <source>
        <dbReference type="ARBA" id="ARBA00023242"/>
    </source>
</evidence>
<evidence type="ECO:0000313" key="9">
    <source>
        <dbReference type="WBParaSite" id="PTRK_0001628400.1"/>
    </source>
</evidence>
<dbReference type="AlphaFoldDB" id="A0A0N5A3T0"/>
<feature type="compositionally biased region" description="Basic residues" evidence="6">
    <location>
        <begin position="284"/>
        <end position="306"/>
    </location>
</feature>
<feature type="domain" description="DM" evidence="7">
    <location>
        <begin position="90"/>
        <end position="133"/>
    </location>
</feature>
<dbReference type="Gene3D" id="4.10.1040.10">
    <property type="entry name" value="DM DNA-binding domain"/>
    <property type="match status" value="1"/>
</dbReference>
<dbReference type="GO" id="GO:0046872">
    <property type="term" value="F:metal ion binding"/>
    <property type="evidence" value="ECO:0007669"/>
    <property type="project" value="UniProtKB-KW"/>
</dbReference>
<keyword evidence="2 5" id="KW-0862">Zinc</keyword>
<dbReference type="SMART" id="SM00301">
    <property type="entry name" value="DM"/>
    <property type="match status" value="1"/>
</dbReference>
<sequence length="645" mass="71627">MSEMEIDTQEINHDTIPIEAGVVVDSALLTSDIDSAIAEDTAAANETVQSPILAIDTSPDQLTGGRARNLKQGSRKHSGKKSGNGRILFCRKCEGHNKQVTLRGHASYCPYNKCTCKTCTHVMSMRANAIIRRYRSRAHETGLVLKPVQFKNGNTRLRVFPRFISDSDCLPIPTDRSVNESQITYQEAVAVNKDAEPKYVILSDNSETANAEQINVIETDDPDRKHVMQIVSALKKETPKGNSRPSSKKSQSPSPKNSSNSRCSTDDSFIVVEGIDMTPMGKRGGYRGRKKLKNKRRNSERKKRCIQKSSHSPESQGSDLEYSDNSSSPSSNPPLGDIIIQQAPPDPQNTASIIDKNIIPSQFVKEKEGIQQKTDVDQNKNINLTNIQFQQNDGNISVQLNDRNRYQNIGLNTNSLNGTDYNILMNIIANSNNANVQGQQGTANIDYTMQQQQLLNMLQNNGLIPSQNTNFSSIQTNGNQLQQSSQLPLNVYQRQGNNNLSAVIRSTENNEHQRNILCQGSVINSSSIQLDYSNENEQQRHQLMSTNSNTPNSVLYSALSSNNGYPMAINSPYYISNNNVASIGNSSSTEDLLRTYFLQQQQQSTTNPLKVCKTLCLTSEGQALFGQPRFKKFLCMVSELEKSMI</sequence>
<evidence type="ECO:0000256" key="1">
    <source>
        <dbReference type="ARBA" id="ARBA00022723"/>
    </source>
</evidence>
<dbReference type="InterPro" id="IPR001275">
    <property type="entry name" value="DM_DNA-bd"/>
</dbReference>